<proteinExistence type="predicted"/>
<protein>
    <submittedName>
        <fullName evidence="2">Uncharacterized protein</fullName>
    </submittedName>
</protein>
<evidence type="ECO:0000256" key="1">
    <source>
        <dbReference type="SAM" id="MobiDB-lite"/>
    </source>
</evidence>
<keyword evidence="3" id="KW-1185">Reference proteome</keyword>
<organism evidence="2 3">
    <name type="scientific">Seminavis robusta</name>
    <dbReference type="NCBI Taxonomy" id="568900"/>
    <lineage>
        <taxon>Eukaryota</taxon>
        <taxon>Sar</taxon>
        <taxon>Stramenopiles</taxon>
        <taxon>Ochrophyta</taxon>
        <taxon>Bacillariophyta</taxon>
        <taxon>Bacillariophyceae</taxon>
        <taxon>Bacillariophycidae</taxon>
        <taxon>Naviculales</taxon>
        <taxon>Naviculaceae</taxon>
        <taxon>Seminavis</taxon>
    </lineage>
</organism>
<feature type="region of interest" description="Disordered" evidence="1">
    <location>
        <begin position="193"/>
        <end position="233"/>
    </location>
</feature>
<evidence type="ECO:0000313" key="3">
    <source>
        <dbReference type="Proteomes" id="UP001153069"/>
    </source>
</evidence>
<dbReference type="AlphaFoldDB" id="A0A9N8DMQ9"/>
<evidence type="ECO:0000313" key="2">
    <source>
        <dbReference type="EMBL" id="CAB9505404.1"/>
    </source>
</evidence>
<reference evidence="2" key="1">
    <citation type="submission" date="2020-06" db="EMBL/GenBank/DDBJ databases">
        <authorList>
            <consortium name="Plant Systems Biology data submission"/>
        </authorList>
    </citation>
    <scope>NUCLEOTIDE SEQUENCE</scope>
    <source>
        <strain evidence="2">D6</strain>
    </source>
</reference>
<name>A0A9N8DMQ9_9STRA</name>
<gene>
    <name evidence="2" type="ORF">SEMRO_230_G093200.1</name>
</gene>
<dbReference type="EMBL" id="CAICTM010000229">
    <property type="protein sequence ID" value="CAB9505404.1"/>
    <property type="molecule type" value="Genomic_DNA"/>
</dbReference>
<sequence>MEYVFGSAPSLSLQLTTALPQGNQGYEEFVRKGSCRKCGVTAYGKRKCERCARKFCATCAPSSLQKYGPERWEECCIGCEPCLVVVLEESEPILELEPESEDVVFFPPAADLPQSTTSHSPAKRGGDVGPLHVPFSATFATDDDDDILLQQYRCQKGMSLLRDSDTDDVTESETEEGEVLSLCGTFLPFARLTESPHDDNDTEEEEEEHRQQPEPELPVLLPPSPRTPTTPKRTSRIFDHANFVLEPPITPHAGCCTACQTFSTNKRPCSNCGTKYCHETTCLSFLYEDGTCAKCRPSPREIFRNYKGEHDMGCCTVCRQFARGKRPCETCGAKFCGEVACQAHLFTNGTCVVCHGEQ</sequence>
<comment type="caution">
    <text evidence="2">The sequence shown here is derived from an EMBL/GenBank/DDBJ whole genome shotgun (WGS) entry which is preliminary data.</text>
</comment>
<accession>A0A9N8DMQ9</accession>
<dbReference type="Proteomes" id="UP001153069">
    <property type="component" value="Unassembled WGS sequence"/>
</dbReference>